<proteinExistence type="predicted"/>
<organism evidence="1">
    <name type="scientific">Octopus bimaculoides</name>
    <name type="common">California two-spotted octopus</name>
    <dbReference type="NCBI Taxonomy" id="37653"/>
    <lineage>
        <taxon>Eukaryota</taxon>
        <taxon>Metazoa</taxon>
        <taxon>Spiralia</taxon>
        <taxon>Lophotrochozoa</taxon>
        <taxon>Mollusca</taxon>
        <taxon>Cephalopoda</taxon>
        <taxon>Coleoidea</taxon>
        <taxon>Octopodiformes</taxon>
        <taxon>Octopoda</taxon>
        <taxon>Incirrata</taxon>
        <taxon>Octopodidae</taxon>
        <taxon>Octopus</taxon>
    </lineage>
</organism>
<sequence>MLRFSCCNDLVERSFACCSLSSLTSIVPNFKPLVM</sequence>
<accession>A0A0L8IEH7</accession>
<dbReference type="EMBL" id="KQ415961">
    <property type="protein sequence ID" value="KOF99445.1"/>
    <property type="molecule type" value="Genomic_DNA"/>
</dbReference>
<evidence type="ECO:0000313" key="1">
    <source>
        <dbReference type="EMBL" id="KOF99445.1"/>
    </source>
</evidence>
<reference evidence="1" key="1">
    <citation type="submission" date="2015-07" db="EMBL/GenBank/DDBJ databases">
        <title>MeaNS - Measles Nucleotide Surveillance Program.</title>
        <authorList>
            <person name="Tran T."/>
            <person name="Druce J."/>
        </authorList>
    </citation>
    <scope>NUCLEOTIDE SEQUENCE</scope>
    <source>
        <strain evidence="1">UCB-OBI-ISO-001</strain>
        <tissue evidence="1">Gonad</tissue>
    </source>
</reference>
<dbReference type="AlphaFoldDB" id="A0A0L8IEH7"/>
<protein>
    <submittedName>
        <fullName evidence="1">Uncharacterized protein</fullName>
    </submittedName>
</protein>
<gene>
    <name evidence="1" type="ORF">OCBIM_22016355mg</name>
</gene>
<name>A0A0L8IEH7_OCTBM</name>